<evidence type="ECO:0008006" key="3">
    <source>
        <dbReference type="Google" id="ProtNLM"/>
    </source>
</evidence>
<protein>
    <recommendedName>
        <fullName evidence="3">DsbA family protein</fullName>
    </recommendedName>
</protein>
<dbReference type="Gene3D" id="3.40.30.10">
    <property type="entry name" value="Glutaredoxin"/>
    <property type="match status" value="1"/>
</dbReference>
<evidence type="ECO:0000313" key="1">
    <source>
        <dbReference type="EMBL" id="QBP17887.1"/>
    </source>
</evidence>
<dbReference type="AlphaFoldDB" id="A0A4P6ZK53"/>
<accession>A0A4P6ZK53</accession>
<name>A0A4P6ZK53_9LACO</name>
<reference evidence="2" key="1">
    <citation type="submission" date="2018-12" db="EMBL/GenBank/DDBJ databases">
        <title>A new species of lactobacillus.</title>
        <authorList>
            <person name="Jian Y."/>
            <person name="Xin L."/>
            <person name="Hong Z.J."/>
            <person name="Ming L.Z."/>
            <person name="Hong X.Z."/>
        </authorList>
    </citation>
    <scope>NUCLEOTIDE SEQUENCE [LARGE SCALE GENOMIC DNA]</scope>
    <source>
        <strain evidence="2">HSLZ-75</strain>
    </source>
</reference>
<dbReference type="KEGG" id="lji:ELX58_01695"/>
<organism evidence="1 2">
    <name type="scientific">Acetilactobacillus jinshanensis</name>
    <dbReference type="NCBI Taxonomy" id="1720083"/>
    <lineage>
        <taxon>Bacteria</taxon>
        <taxon>Bacillati</taxon>
        <taxon>Bacillota</taxon>
        <taxon>Bacilli</taxon>
        <taxon>Lactobacillales</taxon>
        <taxon>Lactobacillaceae</taxon>
        <taxon>Acetilactobacillus</taxon>
    </lineage>
</organism>
<sequence length="200" mass="23710">MLEAYLFVDPLCKQCIKSEKIIKRLAKNLNTHFLYQFIPMLNIKILNNTRVPKMARIHQQLYYQIVMDYKAALFHGKKRGQNFFITLQEELLNDKDRYNNRLVLATAENSKLDLDMFKEDRRSQLAKKSFEADQQLVHEMKITKPSSAVIFNWAMFNYGILFNNVNYDDLYRVCHSQPERINRKSIRDNHGIPVPHVSIN</sequence>
<evidence type="ECO:0000313" key="2">
    <source>
        <dbReference type="Proteomes" id="UP000294321"/>
    </source>
</evidence>
<dbReference type="OrthoDB" id="2156137at2"/>
<dbReference type="EMBL" id="CP034726">
    <property type="protein sequence ID" value="QBP17887.1"/>
    <property type="molecule type" value="Genomic_DNA"/>
</dbReference>
<dbReference type="Pfam" id="PF13743">
    <property type="entry name" value="Thioredoxin_5"/>
    <property type="match status" value="1"/>
</dbReference>
<proteinExistence type="predicted"/>
<dbReference type="RefSeq" id="WP_133441432.1">
    <property type="nucleotide sequence ID" value="NZ_CP034726.1"/>
</dbReference>
<keyword evidence="2" id="KW-1185">Reference proteome</keyword>
<gene>
    <name evidence="1" type="ORF">ELX58_01695</name>
</gene>
<dbReference type="Proteomes" id="UP000294321">
    <property type="component" value="Chromosome"/>
</dbReference>